<comment type="subcellular location">
    <subcellularLocation>
        <location evidence="1 9">Mitochondrion membrane</location>
        <topology evidence="1 9">Multi-pass membrane protein</topology>
    </subcellularLocation>
</comment>
<evidence type="ECO:0000313" key="11">
    <source>
        <dbReference type="EMBL" id="EGD82472.1"/>
    </source>
</evidence>
<feature type="compositionally biased region" description="Polar residues" evidence="10">
    <location>
        <begin position="1"/>
        <end position="20"/>
    </location>
</feature>
<reference evidence="11" key="1">
    <citation type="submission" date="2009-08" db="EMBL/GenBank/DDBJ databases">
        <title>Annotation of Salpingoeca rosetta.</title>
        <authorList>
            <consortium name="The Broad Institute Genome Sequencing Platform"/>
            <person name="Russ C."/>
            <person name="Cuomo C."/>
            <person name="Burger G."/>
            <person name="Gray M.W."/>
            <person name="Holland P.W.H."/>
            <person name="King N."/>
            <person name="Lang F.B.F."/>
            <person name="Roger A.J."/>
            <person name="Ruiz-Trillo I."/>
            <person name="Young S.K."/>
            <person name="Zeng Q."/>
            <person name="Gargeya S."/>
            <person name="Alvarado L."/>
            <person name="Berlin A."/>
            <person name="Chapman S.B."/>
            <person name="Chen Z."/>
            <person name="Freedman E."/>
            <person name="Gellesch M."/>
            <person name="Goldberg J."/>
            <person name="Griggs A."/>
            <person name="Gujja S."/>
            <person name="Heilman E."/>
            <person name="Heiman D."/>
            <person name="Howarth C."/>
            <person name="Mehta T."/>
            <person name="Neiman D."/>
            <person name="Pearson M."/>
            <person name="Roberts A."/>
            <person name="Saif S."/>
            <person name="Shea T."/>
            <person name="Shenoy N."/>
            <person name="Sisk P."/>
            <person name="Stolte C."/>
            <person name="Sykes S."/>
            <person name="White J."/>
            <person name="Yandava C."/>
            <person name="Haas B."/>
            <person name="Nusbaum C."/>
            <person name="Birren B."/>
        </authorList>
    </citation>
    <scope>NUCLEOTIDE SEQUENCE [LARGE SCALE GENOMIC DNA]</scope>
    <source>
        <strain evidence="11">ATCC 50818</strain>
    </source>
</reference>
<dbReference type="GeneID" id="16076295"/>
<feature type="transmembrane region" description="Helical" evidence="9">
    <location>
        <begin position="314"/>
        <end position="335"/>
    </location>
</feature>
<dbReference type="GO" id="GO:0005743">
    <property type="term" value="C:mitochondrial inner membrane"/>
    <property type="evidence" value="ECO:0007669"/>
    <property type="project" value="TreeGrafter"/>
</dbReference>
<dbReference type="AlphaFoldDB" id="F2U4A6"/>
<feature type="region of interest" description="Disordered" evidence="10">
    <location>
        <begin position="1"/>
        <end position="26"/>
    </location>
</feature>
<keyword evidence="6 9" id="KW-1133">Transmembrane helix</keyword>
<gene>
    <name evidence="11" type="ORF">PTSG_03121</name>
</gene>
<dbReference type="Proteomes" id="UP000007799">
    <property type="component" value="Unassembled WGS sequence"/>
</dbReference>
<comment type="caution">
    <text evidence="9">Lacks conserved residue(s) required for the propagation of feature annotation.</text>
</comment>
<dbReference type="EMBL" id="GL832961">
    <property type="protein sequence ID" value="EGD82472.1"/>
    <property type="molecule type" value="Genomic_DNA"/>
</dbReference>
<proteinExistence type="inferred from homology"/>
<dbReference type="RefSeq" id="XP_004995708.1">
    <property type="nucleotide sequence ID" value="XM_004995651.1"/>
</dbReference>
<keyword evidence="4 9" id="KW-0812">Transmembrane</keyword>
<evidence type="ECO:0000256" key="1">
    <source>
        <dbReference type="ARBA" id="ARBA00004225"/>
    </source>
</evidence>
<keyword evidence="8 9" id="KW-0472">Membrane</keyword>
<organism evidence="12">
    <name type="scientific">Salpingoeca rosetta (strain ATCC 50818 / BSB-021)</name>
    <dbReference type="NCBI Taxonomy" id="946362"/>
    <lineage>
        <taxon>Eukaryota</taxon>
        <taxon>Choanoflagellata</taxon>
        <taxon>Craspedida</taxon>
        <taxon>Salpingoecidae</taxon>
        <taxon>Salpingoeca</taxon>
    </lineage>
</organism>
<dbReference type="PANTHER" id="PTHR11153">
    <property type="entry name" value="SIDEROFLEXIN"/>
    <property type="match status" value="1"/>
</dbReference>
<evidence type="ECO:0000256" key="10">
    <source>
        <dbReference type="SAM" id="MobiDB-lite"/>
    </source>
</evidence>
<dbReference type="FunCoup" id="F2U4A6">
    <property type="interactions" value="410"/>
</dbReference>
<dbReference type="GO" id="GO:0006865">
    <property type="term" value="P:amino acid transport"/>
    <property type="evidence" value="ECO:0007669"/>
    <property type="project" value="UniProtKB-KW"/>
</dbReference>
<keyword evidence="5" id="KW-0029">Amino-acid transport</keyword>
<protein>
    <recommendedName>
        <fullName evidence="9">Sidoreflexin</fullName>
    </recommendedName>
</protein>
<dbReference type="KEGG" id="sre:PTSG_03121"/>
<dbReference type="NCBIfam" id="TIGR00798">
    <property type="entry name" value="mtc"/>
    <property type="match status" value="1"/>
</dbReference>
<dbReference type="GO" id="GO:0015075">
    <property type="term" value="F:monoatomic ion transmembrane transporter activity"/>
    <property type="evidence" value="ECO:0007669"/>
    <property type="project" value="InterPro"/>
</dbReference>
<dbReference type="OMA" id="GTTIFWQ"/>
<dbReference type="eggNOG" id="KOG3767">
    <property type="taxonomic scope" value="Eukaryota"/>
</dbReference>
<dbReference type="PANTHER" id="PTHR11153:SF6">
    <property type="entry name" value="SIDEROFLEXIN-5"/>
    <property type="match status" value="1"/>
</dbReference>
<evidence type="ECO:0000256" key="5">
    <source>
        <dbReference type="ARBA" id="ARBA00022970"/>
    </source>
</evidence>
<keyword evidence="3" id="KW-0813">Transport</keyword>
<dbReference type="STRING" id="946362.F2U4A6"/>
<evidence type="ECO:0000256" key="6">
    <source>
        <dbReference type="ARBA" id="ARBA00022989"/>
    </source>
</evidence>
<comment type="similarity">
    <text evidence="2 9">Belongs to the sideroflexin family.</text>
</comment>
<name>F2U4A6_SALR5</name>
<evidence type="ECO:0000256" key="4">
    <source>
        <dbReference type="ARBA" id="ARBA00022692"/>
    </source>
</evidence>
<accession>F2U4A6</accession>
<evidence type="ECO:0000256" key="2">
    <source>
        <dbReference type="ARBA" id="ARBA00005974"/>
    </source>
</evidence>
<sequence>MSNLTAAQTHKTTWRHSSPTQPAPAIEKHQPAITTTTTMASTTAHASVPGFYPSKPRYDQTTFAGRFKHFMDIADPRCLAPGLFFGMPLNKSRELMQQYKANRLPTGVNADTMWLAKKVHDSAIHPDTGEVILQPFRMSGFAVYGTPIVVAMLLPNPTLARTIIFQALNQTHNACVNYSNRNASQPTKVSDLVTGYLGAVASSVSIAVGLNQAVARANISASARTVLSRFVPYPAVATASTCNMLLMRRSELKTGITVKDHEGNVRGVSKEAAKSAIFQTMLTRIVLPAPLLVIPPALMMVVQKTPLLKRFPRLAIPVESLICVSAFVFGLPFAISLFPQEGSIDAASAEADFHNLRDSEGRQVTTLYYNKGL</sequence>
<dbReference type="Pfam" id="PF03820">
    <property type="entry name" value="SFXNs"/>
    <property type="match status" value="1"/>
</dbReference>
<keyword evidence="12" id="KW-1185">Reference proteome</keyword>
<feature type="transmembrane region" description="Helical" evidence="9">
    <location>
        <begin position="281"/>
        <end position="302"/>
    </location>
</feature>
<dbReference type="InterPro" id="IPR004686">
    <property type="entry name" value="Mtc"/>
</dbReference>
<evidence type="ECO:0000256" key="8">
    <source>
        <dbReference type="ARBA" id="ARBA00023136"/>
    </source>
</evidence>
<dbReference type="OrthoDB" id="6608471at2759"/>
<evidence type="ECO:0000256" key="3">
    <source>
        <dbReference type="ARBA" id="ARBA00022448"/>
    </source>
</evidence>
<dbReference type="InParanoid" id="F2U4A6"/>
<evidence type="ECO:0000256" key="7">
    <source>
        <dbReference type="ARBA" id="ARBA00023128"/>
    </source>
</evidence>
<evidence type="ECO:0000256" key="9">
    <source>
        <dbReference type="RuleBase" id="RU362000"/>
    </source>
</evidence>
<keyword evidence="7 9" id="KW-0496">Mitochondrion</keyword>
<evidence type="ECO:0000313" key="12">
    <source>
        <dbReference type="Proteomes" id="UP000007799"/>
    </source>
</evidence>
<dbReference type="GO" id="GO:1990542">
    <property type="term" value="P:mitochondrial transmembrane transport"/>
    <property type="evidence" value="ECO:0007669"/>
    <property type="project" value="TreeGrafter"/>
</dbReference>